<reference evidence="2 3" key="1">
    <citation type="journal article" date="2013" name="Genome Announc.">
        <title>Draft Genome Sequence of Gallibacterium anatis bv. haemolytica 12656-12 Liver, an Isolate Obtained from the Liver of a Septicemic Chicken.</title>
        <authorList>
            <person name="Kudirkiene E."/>
            <person name="Christensen H."/>
            <person name="Bojesen A.M."/>
        </authorList>
    </citation>
    <scope>NUCLEOTIDE SEQUENCE [LARGE SCALE GENOMIC DNA]</scope>
    <source>
        <strain evidence="2">12656/12</strain>
    </source>
</reference>
<dbReference type="PATRIC" id="fig|1195244.3.peg.2190"/>
<dbReference type="AlphaFoldDB" id="U1I2B6"/>
<evidence type="ECO:0000313" key="2">
    <source>
        <dbReference type="EMBL" id="ERF77450.1"/>
    </source>
</evidence>
<evidence type="ECO:0008006" key="4">
    <source>
        <dbReference type="Google" id="ProtNLM"/>
    </source>
</evidence>
<evidence type="ECO:0000313" key="3">
    <source>
        <dbReference type="Proteomes" id="UP000016529"/>
    </source>
</evidence>
<sequence>MRKSLFSSIIAIALFSTTAFAASNKDIIFSCTTDDGKPLTVQKVGDDYEYTHGQFRFKNPIKQVLANANTEIAGGSGFVTYSIELKNQGKSYRVGFIQARNSKSIDEPGVSIYQGDQYDRAIECNLTKSIKQHFSSTQIRRTGL</sequence>
<accession>U1I2B6</accession>
<gene>
    <name evidence="2" type="ORF">N561_11415</name>
</gene>
<feature type="chain" id="PRO_5004613015" description="C-type lysozyme inhibitor domain-containing protein" evidence="1">
    <location>
        <begin position="22"/>
        <end position="144"/>
    </location>
</feature>
<feature type="signal peptide" evidence="1">
    <location>
        <begin position="1"/>
        <end position="21"/>
    </location>
</feature>
<evidence type="ECO:0000256" key="1">
    <source>
        <dbReference type="SAM" id="SignalP"/>
    </source>
</evidence>
<keyword evidence="1" id="KW-0732">Signal</keyword>
<protein>
    <recommendedName>
        <fullName evidence="4">C-type lysozyme inhibitor domain-containing protein</fullName>
    </recommendedName>
</protein>
<dbReference type="Proteomes" id="UP000016529">
    <property type="component" value="Unassembled WGS sequence"/>
</dbReference>
<dbReference type="EMBL" id="AVOX01000064">
    <property type="protein sequence ID" value="ERF77450.1"/>
    <property type="molecule type" value="Genomic_DNA"/>
</dbReference>
<name>U1I2B6_9PAST</name>
<organism evidence="2 3">
    <name type="scientific">Gallibacterium anatis 12656/12</name>
    <dbReference type="NCBI Taxonomy" id="1195244"/>
    <lineage>
        <taxon>Bacteria</taxon>
        <taxon>Pseudomonadati</taxon>
        <taxon>Pseudomonadota</taxon>
        <taxon>Gammaproteobacteria</taxon>
        <taxon>Pasteurellales</taxon>
        <taxon>Pasteurellaceae</taxon>
        <taxon>Gallibacterium</taxon>
    </lineage>
</organism>
<comment type="caution">
    <text evidence="2">The sequence shown here is derived from an EMBL/GenBank/DDBJ whole genome shotgun (WGS) entry which is preliminary data.</text>
</comment>
<proteinExistence type="predicted"/>
<dbReference type="RefSeq" id="WP_021462369.1">
    <property type="nucleotide sequence ID" value="NZ_AVOX01000064.1"/>
</dbReference>